<comment type="subcellular location">
    <subcellularLocation>
        <location evidence="1">Membrane</location>
        <topology evidence="1">Multi-pass membrane protein</topology>
    </subcellularLocation>
</comment>
<feature type="transmembrane region" description="Helical" evidence="5">
    <location>
        <begin position="58"/>
        <end position="82"/>
    </location>
</feature>
<accession>D7BBF1</accession>
<evidence type="ECO:0000313" key="7">
    <source>
        <dbReference type="EMBL" id="ADH62711.1"/>
    </source>
</evidence>
<dbReference type="EMBL" id="CP002042">
    <property type="protein sequence ID" value="ADH62711.1"/>
    <property type="molecule type" value="Genomic_DNA"/>
</dbReference>
<keyword evidence="2 5" id="KW-0812">Transmembrane</keyword>
<evidence type="ECO:0000256" key="1">
    <source>
        <dbReference type="ARBA" id="ARBA00004141"/>
    </source>
</evidence>
<gene>
    <name evidence="7" type="ordered locus">Mesil_0798</name>
</gene>
<name>D7BBF1_ALLS1</name>
<evidence type="ECO:0000259" key="6">
    <source>
        <dbReference type="Pfam" id="PF04893"/>
    </source>
</evidence>
<dbReference type="AlphaFoldDB" id="D7BBF1"/>
<dbReference type="Proteomes" id="UP000001916">
    <property type="component" value="Chromosome"/>
</dbReference>
<feature type="transmembrane region" description="Helical" evidence="5">
    <location>
        <begin position="177"/>
        <end position="197"/>
    </location>
</feature>
<evidence type="ECO:0000256" key="4">
    <source>
        <dbReference type="ARBA" id="ARBA00023136"/>
    </source>
</evidence>
<organism evidence="7 8">
    <name type="scientific">Allomeiothermus silvanus (strain ATCC 700542 / DSM 9946 / NBRC 106475 / NCIMB 13440 / VI-R2)</name>
    <name type="common">Thermus silvanus</name>
    <dbReference type="NCBI Taxonomy" id="526227"/>
    <lineage>
        <taxon>Bacteria</taxon>
        <taxon>Thermotogati</taxon>
        <taxon>Deinococcota</taxon>
        <taxon>Deinococci</taxon>
        <taxon>Thermales</taxon>
        <taxon>Thermaceae</taxon>
        <taxon>Allomeiothermus</taxon>
    </lineage>
</organism>
<feature type="transmembrane region" description="Helical" evidence="5">
    <location>
        <begin position="94"/>
        <end position="115"/>
    </location>
</feature>
<keyword evidence="8" id="KW-1185">Reference proteome</keyword>
<dbReference type="OrthoDB" id="26315at2"/>
<protein>
    <recommendedName>
        <fullName evidence="6">Yip1 domain-containing protein</fullName>
    </recommendedName>
</protein>
<feature type="transmembrane region" description="Helical" evidence="5">
    <location>
        <begin position="21"/>
        <end position="46"/>
    </location>
</feature>
<keyword evidence="3 5" id="KW-1133">Transmembrane helix</keyword>
<reference evidence="7 8" key="1">
    <citation type="journal article" date="2010" name="Stand. Genomic Sci.">
        <title>Complete genome sequence of Meiothermus silvanus type strain (VI-R2).</title>
        <authorList>
            <person name="Sikorski J."/>
            <person name="Tindall B.J."/>
            <person name="Lowry S."/>
            <person name="Lucas S."/>
            <person name="Nolan M."/>
            <person name="Copeland A."/>
            <person name="Glavina Del Rio T."/>
            <person name="Tice H."/>
            <person name="Cheng J.F."/>
            <person name="Han C."/>
            <person name="Pitluck S."/>
            <person name="Liolios K."/>
            <person name="Ivanova N."/>
            <person name="Mavromatis K."/>
            <person name="Mikhailova N."/>
            <person name="Pati A."/>
            <person name="Goodwin L."/>
            <person name="Chen A."/>
            <person name="Palaniappan K."/>
            <person name="Land M."/>
            <person name="Hauser L."/>
            <person name="Chang Y.J."/>
            <person name="Jeffries C.D."/>
            <person name="Rohde M."/>
            <person name="Goker M."/>
            <person name="Woyke T."/>
            <person name="Bristow J."/>
            <person name="Eisen J.A."/>
            <person name="Markowitz V."/>
            <person name="Hugenholtz P."/>
            <person name="Kyrpides N.C."/>
            <person name="Klenk H.P."/>
            <person name="Lapidus A."/>
        </authorList>
    </citation>
    <scope>NUCLEOTIDE SEQUENCE [LARGE SCALE GENOMIC DNA]</scope>
    <source>
        <strain evidence="8">ATCC 700542 / DSM 9946 / VI-R2</strain>
    </source>
</reference>
<evidence type="ECO:0000313" key="8">
    <source>
        <dbReference type="Proteomes" id="UP000001916"/>
    </source>
</evidence>
<evidence type="ECO:0000256" key="2">
    <source>
        <dbReference type="ARBA" id="ARBA00022692"/>
    </source>
</evidence>
<sequence>MGDLLIAPRAFFERLKASKPTLFAPLLVAVLASLLASLANVVATLFLPSLSFGSPLVFAVLGGIIFGLLSWGVYGLVLRLLAGAESRAWEVAGWASLPGVVVGLVLLPLAALFPVSGNLAAPPGLTDAEALREWTAQYTALVRGATFSRIAQGASVVGGIWSVGLTYVALRVLVPQRALIGTLGVAVISLGFIVWGLTR</sequence>
<dbReference type="HOGENOM" id="CLU_1341952_0_0_0"/>
<feature type="transmembrane region" description="Helical" evidence="5">
    <location>
        <begin position="150"/>
        <end position="170"/>
    </location>
</feature>
<dbReference type="Pfam" id="PF04893">
    <property type="entry name" value="Yip1"/>
    <property type="match status" value="1"/>
</dbReference>
<dbReference type="STRING" id="526227.Mesil_0798"/>
<dbReference type="GO" id="GO:0016020">
    <property type="term" value="C:membrane"/>
    <property type="evidence" value="ECO:0007669"/>
    <property type="project" value="UniProtKB-SubCell"/>
</dbReference>
<keyword evidence="4 5" id="KW-0472">Membrane</keyword>
<feature type="domain" description="Yip1" evidence="6">
    <location>
        <begin position="3"/>
        <end position="195"/>
    </location>
</feature>
<dbReference type="InterPro" id="IPR006977">
    <property type="entry name" value="Yip1_dom"/>
</dbReference>
<dbReference type="KEGG" id="msv:Mesil_0798"/>
<evidence type="ECO:0000256" key="5">
    <source>
        <dbReference type="SAM" id="Phobius"/>
    </source>
</evidence>
<proteinExistence type="predicted"/>
<evidence type="ECO:0000256" key="3">
    <source>
        <dbReference type="ARBA" id="ARBA00022989"/>
    </source>
</evidence>
<dbReference type="RefSeq" id="WP_013157299.1">
    <property type="nucleotide sequence ID" value="NC_014212.1"/>
</dbReference>